<accession>A0A844AVZ9</accession>
<dbReference type="Proteomes" id="UP000436694">
    <property type="component" value="Unassembled WGS sequence"/>
</dbReference>
<dbReference type="Gene3D" id="3.40.630.40">
    <property type="entry name" value="Zn-dependent exopeptidases"/>
    <property type="match status" value="1"/>
</dbReference>
<dbReference type="InterPro" id="IPR011227">
    <property type="entry name" value="UCP029730"/>
</dbReference>
<dbReference type="InterPro" id="IPR007709">
    <property type="entry name" value="N-FG_amidohydro"/>
</dbReference>
<keyword evidence="1" id="KW-0378">Hydrolase</keyword>
<dbReference type="SUPFAM" id="SSF53187">
    <property type="entry name" value="Zn-dependent exopeptidases"/>
    <property type="match status" value="1"/>
</dbReference>
<protein>
    <submittedName>
        <fullName evidence="1">N-formylglutamate amidohydrolase</fullName>
    </submittedName>
</protein>
<dbReference type="AlphaFoldDB" id="A0A844AVZ9"/>
<proteinExistence type="predicted"/>
<keyword evidence="2" id="KW-1185">Reference proteome</keyword>
<comment type="caution">
    <text evidence="1">The sequence shown here is derived from an EMBL/GenBank/DDBJ whole genome shotgun (WGS) entry which is preliminary data.</text>
</comment>
<dbReference type="EMBL" id="WIXK01000010">
    <property type="protein sequence ID" value="MQY44057.1"/>
    <property type="molecule type" value="Genomic_DNA"/>
</dbReference>
<reference evidence="1 2" key="1">
    <citation type="submission" date="2019-10" db="EMBL/GenBank/DDBJ databases">
        <title>Epibacterium sp. nov., isolated from seawater.</title>
        <authorList>
            <person name="Zhang X."/>
            <person name="Li N."/>
        </authorList>
    </citation>
    <scope>NUCLEOTIDE SEQUENCE [LARGE SCALE GENOMIC DNA]</scope>
    <source>
        <strain evidence="1 2">SM1969</strain>
    </source>
</reference>
<evidence type="ECO:0000313" key="1">
    <source>
        <dbReference type="EMBL" id="MQY44057.1"/>
    </source>
</evidence>
<dbReference type="Pfam" id="PF05013">
    <property type="entry name" value="FGase"/>
    <property type="match status" value="1"/>
</dbReference>
<name>A0A844AVZ9_9RHOB</name>
<organism evidence="1 2">
    <name type="scientific">Tritonibacter aquimaris</name>
    <dbReference type="NCBI Taxonomy" id="2663379"/>
    <lineage>
        <taxon>Bacteria</taxon>
        <taxon>Pseudomonadati</taxon>
        <taxon>Pseudomonadota</taxon>
        <taxon>Alphaproteobacteria</taxon>
        <taxon>Rhodobacterales</taxon>
        <taxon>Paracoccaceae</taxon>
        <taxon>Tritonibacter</taxon>
    </lineage>
</organism>
<evidence type="ECO:0000313" key="2">
    <source>
        <dbReference type="Proteomes" id="UP000436694"/>
    </source>
</evidence>
<dbReference type="GO" id="GO:0016787">
    <property type="term" value="F:hydrolase activity"/>
    <property type="evidence" value="ECO:0007669"/>
    <property type="project" value="UniProtKB-KW"/>
</dbReference>
<dbReference type="PIRSF" id="PIRSF029730">
    <property type="entry name" value="UCP029730"/>
    <property type="match status" value="1"/>
</dbReference>
<sequence length="258" mass="27840">MPADSNASGTAVEIINPLGSGNVVLLCEHASSHIPERYNGLGLDDKDTKSHAAWDPGARELGLILANELDAAFVCSCVSRLVYDCNRPPSAKSAMPEKSELIEIPGNRNLSDAARTERVQTVYVPFCTKVSDVLSKRADPPVALVTIHSFTPVYFGATREVEIGLLHDSDSQMVDLMLANAANLPHRCIQRNAPYGPEDGVTHSLKLHGIQNGLPNVMIEVRNDLLKTPKDIRAIADELLSMLRPALNALSDGEAKDA</sequence>
<gene>
    <name evidence="1" type="ORF">GG681_15540</name>
</gene>
<dbReference type="RefSeq" id="WP_153548950.1">
    <property type="nucleotide sequence ID" value="NZ_WIXK01000010.1"/>
</dbReference>